<proteinExistence type="predicted"/>
<evidence type="ECO:0000313" key="3">
    <source>
        <dbReference type="EMBL" id="EFH64229.1"/>
    </source>
</evidence>
<dbReference type="Gramene" id="fgenesh1_pg.C_scaffold_2000157">
    <property type="protein sequence ID" value="fgenesh1_pg.C_scaffold_2000157"/>
    <property type="gene ID" value="fgenesh1_pg.C_scaffold_2000157"/>
</dbReference>
<sequence length="251" mass="28640">MAYRRRGKDIMVDATPSELPEFFSCNKDLPDGCSYNMSWRNPKNKKTVLLPIIDQGRVGYCWTIVFSMVVASHLYIHQKVGVLLNLSAKHHLFANIEEKFSNGFLKSYNGVKIFLKENGMVLERECKCNVGKYKISKSACDKVKDKMAFKIRDFIVVEEKIDEKQIIRLLQTRGPIAAHIRVSKQDEGSRKDEIYYGPKNSNTDAENHIVLITGIGTRNGVHYFEYQGTWGTTWGAFLIKFLKCKGEKSAG</sequence>
<keyword evidence="1" id="KW-0812">Transmembrane</keyword>
<keyword evidence="1" id="KW-0472">Membrane</keyword>
<evidence type="ECO:0000313" key="4">
    <source>
        <dbReference type="Proteomes" id="UP000008694"/>
    </source>
</evidence>
<keyword evidence="1" id="KW-1133">Transmembrane helix</keyword>
<dbReference type="AlphaFoldDB" id="D7KU09"/>
<dbReference type="GO" id="GO:0006508">
    <property type="term" value="P:proteolysis"/>
    <property type="evidence" value="ECO:0007669"/>
    <property type="project" value="InterPro"/>
</dbReference>
<dbReference type="Proteomes" id="UP000008694">
    <property type="component" value="Unassembled WGS sequence"/>
</dbReference>
<dbReference type="eggNOG" id="KOG1543">
    <property type="taxonomic scope" value="Eukaryota"/>
</dbReference>
<dbReference type="SMART" id="SM00645">
    <property type="entry name" value="Pept_C1"/>
    <property type="match status" value="1"/>
</dbReference>
<reference evidence="4" key="1">
    <citation type="journal article" date="2011" name="Nat. Genet.">
        <title>The Arabidopsis lyrata genome sequence and the basis of rapid genome size change.</title>
        <authorList>
            <person name="Hu T.T."/>
            <person name="Pattyn P."/>
            <person name="Bakker E.G."/>
            <person name="Cao J."/>
            <person name="Cheng J.-F."/>
            <person name="Clark R.M."/>
            <person name="Fahlgren N."/>
            <person name="Fawcett J.A."/>
            <person name="Grimwood J."/>
            <person name="Gundlach H."/>
            <person name="Haberer G."/>
            <person name="Hollister J.D."/>
            <person name="Ossowski S."/>
            <person name="Ottilar R.P."/>
            <person name="Salamov A.A."/>
            <person name="Schneeberger K."/>
            <person name="Spannagl M."/>
            <person name="Wang X."/>
            <person name="Yang L."/>
            <person name="Nasrallah M.E."/>
            <person name="Bergelson J."/>
            <person name="Carrington J.C."/>
            <person name="Gaut B.S."/>
            <person name="Schmutz J."/>
            <person name="Mayer K.F.X."/>
            <person name="Van de Peer Y."/>
            <person name="Grigoriev I.V."/>
            <person name="Nordborg M."/>
            <person name="Weigel D."/>
            <person name="Guo Y.-L."/>
        </authorList>
    </citation>
    <scope>NUCLEOTIDE SEQUENCE [LARGE SCALE GENOMIC DNA]</scope>
    <source>
        <strain evidence="4">cv. MN47</strain>
    </source>
</reference>
<dbReference type="InterPro" id="IPR038765">
    <property type="entry name" value="Papain-like_cys_pep_sf"/>
</dbReference>
<feature type="transmembrane region" description="Helical" evidence="1">
    <location>
        <begin position="58"/>
        <end position="76"/>
    </location>
</feature>
<dbReference type="GO" id="GO:0008234">
    <property type="term" value="F:cysteine-type peptidase activity"/>
    <property type="evidence" value="ECO:0007669"/>
    <property type="project" value="InterPro"/>
</dbReference>
<name>D7KU09_ARALL</name>
<evidence type="ECO:0000259" key="2">
    <source>
        <dbReference type="SMART" id="SM00645"/>
    </source>
</evidence>
<dbReference type="SUPFAM" id="SSF54001">
    <property type="entry name" value="Cysteine proteinases"/>
    <property type="match status" value="1"/>
</dbReference>
<evidence type="ECO:0000256" key="1">
    <source>
        <dbReference type="SAM" id="Phobius"/>
    </source>
</evidence>
<accession>D7KU09</accession>
<dbReference type="HOGENOM" id="CLU_084036_0_0_1"/>
<dbReference type="InterPro" id="IPR000668">
    <property type="entry name" value="Peptidase_C1A_C"/>
</dbReference>
<protein>
    <recommendedName>
        <fullName evidence="2">Peptidase C1A papain C-terminal domain-containing protein</fullName>
    </recommendedName>
</protein>
<organism evidence="4">
    <name type="scientific">Arabidopsis lyrata subsp. lyrata</name>
    <name type="common">Lyre-leaved rock-cress</name>
    <dbReference type="NCBI Taxonomy" id="81972"/>
    <lineage>
        <taxon>Eukaryota</taxon>
        <taxon>Viridiplantae</taxon>
        <taxon>Streptophyta</taxon>
        <taxon>Embryophyta</taxon>
        <taxon>Tracheophyta</taxon>
        <taxon>Spermatophyta</taxon>
        <taxon>Magnoliopsida</taxon>
        <taxon>eudicotyledons</taxon>
        <taxon>Gunneridae</taxon>
        <taxon>Pentapetalae</taxon>
        <taxon>rosids</taxon>
        <taxon>malvids</taxon>
        <taxon>Brassicales</taxon>
        <taxon>Brassicaceae</taxon>
        <taxon>Camelineae</taxon>
        <taxon>Arabidopsis</taxon>
    </lineage>
</organism>
<keyword evidence="4" id="KW-1185">Reference proteome</keyword>
<feature type="domain" description="Peptidase C1A papain C-terminal" evidence="2">
    <location>
        <begin position="33"/>
        <end position="250"/>
    </location>
</feature>
<dbReference type="Pfam" id="PF00112">
    <property type="entry name" value="Peptidase_C1"/>
    <property type="match status" value="1"/>
</dbReference>
<dbReference type="EMBL" id="GL348714">
    <property type="protein sequence ID" value="EFH64229.1"/>
    <property type="molecule type" value="Genomic_DNA"/>
</dbReference>
<gene>
    <name evidence="3" type="ORF">ARALYDRAFT_338058</name>
</gene>
<dbReference type="Gene3D" id="3.90.70.10">
    <property type="entry name" value="Cysteine proteinases"/>
    <property type="match status" value="1"/>
</dbReference>